<sequence length="340" mass="35356">MAPRLIHLGGAVMDYVYRVPSLPRRAAELLAGSFERLPGGAVNMMVAARRTGLATACGGHLGTGADGDRLRAFLAAEGIEVLLPPLADVDSGNCVVLVTPDAERSFVSWPGAEARADGFAALAGMVKPGDIVTVNGYILTYPRCRPAVLSLLERLEDGVDLVFDPAPVIADIPADALSAVLARATWLSANTSEIAAIEPGAALADAAARILAERMPRARGVVVRGGADGAHLLTRSGTLATIQGFAVEAIDTNGAGDTHLGSFVSALARGMEPEEAVRYANAAAAIAVTRHGGASGPGHDEILEFLALKDQDRDLDRRGTGRDPMTRQAPPRMMVEGNET</sequence>
<evidence type="ECO:0000256" key="3">
    <source>
        <dbReference type="SAM" id="MobiDB-lite"/>
    </source>
</evidence>
<dbReference type="PANTHER" id="PTHR10584">
    <property type="entry name" value="SUGAR KINASE"/>
    <property type="match status" value="1"/>
</dbReference>
<dbReference type="GO" id="GO:0016301">
    <property type="term" value="F:kinase activity"/>
    <property type="evidence" value="ECO:0007669"/>
    <property type="project" value="UniProtKB-KW"/>
</dbReference>
<dbReference type="SUPFAM" id="SSF53613">
    <property type="entry name" value="Ribokinase-like"/>
    <property type="match status" value="1"/>
</dbReference>
<evidence type="ECO:0000313" key="6">
    <source>
        <dbReference type="Proteomes" id="UP000264310"/>
    </source>
</evidence>
<accession>A0A371WY92</accession>
<evidence type="ECO:0000256" key="1">
    <source>
        <dbReference type="ARBA" id="ARBA00022679"/>
    </source>
</evidence>
<evidence type="ECO:0000259" key="4">
    <source>
        <dbReference type="Pfam" id="PF00294"/>
    </source>
</evidence>
<dbReference type="GO" id="GO:0005829">
    <property type="term" value="C:cytosol"/>
    <property type="evidence" value="ECO:0007669"/>
    <property type="project" value="TreeGrafter"/>
</dbReference>
<feature type="compositionally biased region" description="Basic and acidic residues" evidence="3">
    <location>
        <begin position="313"/>
        <end position="325"/>
    </location>
</feature>
<keyword evidence="2 5" id="KW-0418">Kinase</keyword>
<dbReference type="RefSeq" id="WP_116684694.1">
    <property type="nucleotide sequence ID" value="NZ_QURL01000010.1"/>
</dbReference>
<gene>
    <name evidence="5" type="ORF">DYI37_18110</name>
</gene>
<protein>
    <submittedName>
        <fullName evidence="5">Ribokinase</fullName>
    </submittedName>
</protein>
<comment type="caution">
    <text evidence="5">The sequence shown here is derived from an EMBL/GenBank/DDBJ whole genome shotgun (WGS) entry which is preliminary data.</text>
</comment>
<organism evidence="5 6">
    <name type="scientific">Fulvimarina endophytica</name>
    <dbReference type="NCBI Taxonomy" id="2293836"/>
    <lineage>
        <taxon>Bacteria</taxon>
        <taxon>Pseudomonadati</taxon>
        <taxon>Pseudomonadota</taxon>
        <taxon>Alphaproteobacteria</taxon>
        <taxon>Hyphomicrobiales</taxon>
        <taxon>Aurantimonadaceae</taxon>
        <taxon>Fulvimarina</taxon>
    </lineage>
</organism>
<evidence type="ECO:0000313" key="5">
    <source>
        <dbReference type="EMBL" id="RFC61970.1"/>
    </source>
</evidence>
<dbReference type="EMBL" id="QURL01000010">
    <property type="protein sequence ID" value="RFC61970.1"/>
    <property type="molecule type" value="Genomic_DNA"/>
</dbReference>
<dbReference type="InterPro" id="IPR029056">
    <property type="entry name" value="Ribokinase-like"/>
</dbReference>
<evidence type="ECO:0000256" key="2">
    <source>
        <dbReference type="ARBA" id="ARBA00022777"/>
    </source>
</evidence>
<feature type="domain" description="Carbohydrate kinase PfkB" evidence="4">
    <location>
        <begin position="8"/>
        <end position="295"/>
    </location>
</feature>
<dbReference type="OrthoDB" id="8578462at2"/>
<dbReference type="AlphaFoldDB" id="A0A371WY92"/>
<dbReference type="InterPro" id="IPR011611">
    <property type="entry name" value="PfkB_dom"/>
</dbReference>
<dbReference type="Proteomes" id="UP000264310">
    <property type="component" value="Unassembled WGS sequence"/>
</dbReference>
<keyword evidence="6" id="KW-1185">Reference proteome</keyword>
<keyword evidence="1" id="KW-0808">Transferase</keyword>
<name>A0A371WY92_9HYPH</name>
<proteinExistence type="predicted"/>
<dbReference type="PANTHER" id="PTHR10584:SF157">
    <property type="entry name" value="SULFOFRUCTOSE KINASE"/>
    <property type="match status" value="1"/>
</dbReference>
<dbReference type="Pfam" id="PF00294">
    <property type="entry name" value="PfkB"/>
    <property type="match status" value="1"/>
</dbReference>
<reference evidence="5 6" key="1">
    <citation type="submission" date="2018-08" db="EMBL/GenBank/DDBJ databases">
        <title>Fulvimarina sp. 85, whole genome shotgun sequence.</title>
        <authorList>
            <person name="Tuo L."/>
        </authorList>
    </citation>
    <scope>NUCLEOTIDE SEQUENCE [LARGE SCALE GENOMIC DNA]</scope>
    <source>
        <strain evidence="5 6">85</strain>
    </source>
</reference>
<dbReference type="Gene3D" id="3.40.1190.20">
    <property type="match status" value="1"/>
</dbReference>
<feature type="region of interest" description="Disordered" evidence="3">
    <location>
        <begin position="313"/>
        <end position="340"/>
    </location>
</feature>